<keyword evidence="2" id="KW-1185">Reference proteome</keyword>
<proteinExistence type="predicted"/>
<accession>A0A1H0S9H4</accession>
<evidence type="ECO:0000313" key="1">
    <source>
        <dbReference type="EMBL" id="SDP38317.1"/>
    </source>
</evidence>
<sequence>MSNFTPKFPRSVSGRDWRKPLDGNDFEQLAERMDRLYSTVELSVYERAMLLKVYEGLVVLDKRWARVTWTRLSNVTVMKPYPAAPWEPGCYCNGDRDTHDAGFFWRIVEYVERLEVKHGSGKAQTVDRVEASDCVEPMDDF</sequence>
<dbReference type="RefSeq" id="WP_139165352.1">
    <property type="nucleotide sequence ID" value="NZ_FNJC01000004.1"/>
</dbReference>
<name>A0A1H0S9H4_9HYPH</name>
<dbReference type="EMBL" id="FNJC01000004">
    <property type="protein sequence ID" value="SDP38317.1"/>
    <property type="molecule type" value="Genomic_DNA"/>
</dbReference>
<organism evidence="1 2">
    <name type="scientific">Filomicrobium insigne</name>
    <dbReference type="NCBI Taxonomy" id="418854"/>
    <lineage>
        <taxon>Bacteria</taxon>
        <taxon>Pseudomonadati</taxon>
        <taxon>Pseudomonadota</taxon>
        <taxon>Alphaproteobacteria</taxon>
        <taxon>Hyphomicrobiales</taxon>
        <taxon>Hyphomicrobiaceae</taxon>
        <taxon>Filomicrobium</taxon>
    </lineage>
</organism>
<comment type="caution">
    <text evidence="1">The sequence shown here is derived from an EMBL/GenBank/DDBJ whole genome shotgun (WGS) entry which is preliminary data.</text>
</comment>
<dbReference type="Proteomes" id="UP000198795">
    <property type="component" value="Unassembled WGS sequence"/>
</dbReference>
<gene>
    <name evidence="1" type="ORF">SAMN04488061_2790</name>
</gene>
<reference evidence="1 2" key="1">
    <citation type="submission" date="2016-10" db="EMBL/GenBank/DDBJ databases">
        <authorList>
            <person name="Varghese N."/>
            <person name="Submissions S."/>
        </authorList>
    </citation>
    <scope>NUCLEOTIDE SEQUENCE [LARGE SCALE GENOMIC DNA]</scope>
    <source>
        <strain evidence="1 2">CGMCC 1.6497</strain>
    </source>
</reference>
<evidence type="ECO:0000313" key="2">
    <source>
        <dbReference type="Proteomes" id="UP000198795"/>
    </source>
</evidence>
<protein>
    <submittedName>
        <fullName evidence="1">Uncharacterized protein</fullName>
    </submittedName>
</protein>